<organism evidence="2 3">
    <name type="scientific">Nephila pilipes</name>
    <name type="common">Giant wood spider</name>
    <name type="synonym">Nephila maculata</name>
    <dbReference type="NCBI Taxonomy" id="299642"/>
    <lineage>
        <taxon>Eukaryota</taxon>
        <taxon>Metazoa</taxon>
        <taxon>Ecdysozoa</taxon>
        <taxon>Arthropoda</taxon>
        <taxon>Chelicerata</taxon>
        <taxon>Arachnida</taxon>
        <taxon>Araneae</taxon>
        <taxon>Araneomorphae</taxon>
        <taxon>Entelegynae</taxon>
        <taxon>Araneoidea</taxon>
        <taxon>Nephilidae</taxon>
        <taxon>Nephila</taxon>
    </lineage>
</organism>
<proteinExistence type="predicted"/>
<dbReference type="Proteomes" id="UP000887013">
    <property type="component" value="Unassembled WGS sequence"/>
</dbReference>
<accession>A0A8X6MUJ5</accession>
<protein>
    <submittedName>
        <fullName evidence="2">Uncharacterized protein</fullName>
    </submittedName>
</protein>
<evidence type="ECO:0000256" key="1">
    <source>
        <dbReference type="SAM" id="MobiDB-lite"/>
    </source>
</evidence>
<feature type="region of interest" description="Disordered" evidence="1">
    <location>
        <begin position="53"/>
        <end position="80"/>
    </location>
</feature>
<evidence type="ECO:0000313" key="3">
    <source>
        <dbReference type="Proteomes" id="UP000887013"/>
    </source>
</evidence>
<dbReference type="EMBL" id="BMAW01097260">
    <property type="protein sequence ID" value="GFS78824.1"/>
    <property type="molecule type" value="Genomic_DNA"/>
</dbReference>
<evidence type="ECO:0000313" key="2">
    <source>
        <dbReference type="EMBL" id="GFS78824.1"/>
    </source>
</evidence>
<comment type="caution">
    <text evidence="2">The sequence shown here is derived from an EMBL/GenBank/DDBJ whole genome shotgun (WGS) entry which is preliminary data.</text>
</comment>
<keyword evidence="3" id="KW-1185">Reference proteome</keyword>
<dbReference type="AlphaFoldDB" id="A0A8X6MUJ5"/>
<reference evidence="2" key="1">
    <citation type="submission" date="2020-08" db="EMBL/GenBank/DDBJ databases">
        <title>Multicomponent nature underlies the extraordinary mechanical properties of spider dragline silk.</title>
        <authorList>
            <person name="Kono N."/>
            <person name="Nakamura H."/>
            <person name="Mori M."/>
            <person name="Yoshida Y."/>
            <person name="Ohtoshi R."/>
            <person name="Malay A.D."/>
            <person name="Moran D.A.P."/>
            <person name="Tomita M."/>
            <person name="Numata K."/>
            <person name="Arakawa K."/>
        </authorList>
    </citation>
    <scope>NUCLEOTIDE SEQUENCE</scope>
</reference>
<gene>
    <name evidence="2" type="ORF">NPIL_71041</name>
</gene>
<sequence length="80" mass="8945">MESWCYRLGKDCLSPSSSLSSALGSTSYLLPGVKCWVSPEVVTKGDARQPLRTSFTQGRFAQRPKDKEEDLFSEWQVNNG</sequence>
<name>A0A8X6MUJ5_NEPPI</name>